<dbReference type="AlphaFoldDB" id="A0A927RDI9"/>
<organism evidence="3 4">
    <name type="scientific">Actinopolymorpha pittospori</name>
    <dbReference type="NCBI Taxonomy" id="648752"/>
    <lineage>
        <taxon>Bacteria</taxon>
        <taxon>Bacillati</taxon>
        <taxon>Actinomycetota</taxon>
        <taxon>Actinomycetes</taxon>
        <taxon>Propionibacteriales</taxon>
        <taxon>Actinopolymorphaceae</taxon>
        <taxon>Actinopolymorpha</taxon>
    </lineage>
</organism>
<accession>A0A927RDI9</accession>
<dbReference type="Proteomes" id="UP000638648">
    <property type="component" value="Unassembled WGS sequence"/>
</dbReference>
<evidence type="ECO:0000313" key="3">
    <source>
        <dbReference type="EMBL" id="MBE1612452.1"/>
    </source>
</evidence>
<dbReference type="Gene3D" id="3.90.550.10">
    <property type="entry name" value="Spore Coat Polysaccharide Biosynthesis Protein SpsA, Chain A"/>
    <property type="match status" value="1"/>
</dbReference>
<dbReference type="SUPFAM" id="SSF53448">
    <property type="entry name" value="Nucleotide-diphospho-sugar transferases"/>
    <property type="match status" value="1"/>
</dbReference>
<dbReference type="CDD" id="cd04186">
    <property type="entry name" value="GT_2_like_c"/>
    <property type="match status" value="1"/>
</dbReference>
<keyword evidence="1" id="KW-0812">Transmembrane</keyword>
<dbReference type="RefSeq" id="WP_192755496.1">
    <property type="nucleotide sequence ID" value="NZ_BAABJL010000194.1"/>
</dbReference>
<dbReference type="InterPro" id="IPR001173">
    <property type="entry name" value="Glyco_trans_2-like"/>
</dbReference>
<feature type="transmembrane region" description="Helical" evidence="1">
    <location>
        <begin position="261"/>
        <end position="279"/>
    </location>
</feature>
<sequence length="318" mass="34651">MVTYNSADHITACLNALRRSGVAVHVVDNASADGTARLVAQRFADVRLTENAHNVGFAAAVNQALAQVSTDVVLLVNPDCVLQEGAAKALVSVVRGNASVGIVGPHLTAPDGSPQFSIHPFESWRSVIASRFGGHLLPVGLRRMLSGQRRKDAYDACRASGPSAPRAPQSVDWLSGACMAIRTSLLTRLGGLDTGYFMYYEDEDLCLRAWRDGARVLYDPTARAVHVGGASSSSNPLVTWPHLYQSMLRFFVLHRRRSFPVVRAAVLFRAFVGIALALLRTPRRRDEDLARARAWRQVARIALAADPRTIERQNPCTS</sequence>
<evidence type="ECO:0000256" key="1">
    <source>
        <dbReference type="SAM" id="Phobius"/>
    </source>
</evidence>
<dbReference type="Pfam" id="PF00535">
    <property type="entry name" value="Glycos_transf_2"/>
    <property type="match status" value="1"/>
</dbReference>
<reference evidence="3" key="1">
    <citation type="submission" date="2020-10" db="EMBL/GenBank/DDBJ databases">
        <title>Sequencing the genomes of 1000 actinobacteria strains.</title>
        <authorList>
            <person name="Klenk H.-P."/>
        </authorList>
    </citation>
    <scope>NUCLEOTIDE SEQUENCE</scope>
    <source>
        <strain evidence="3">DSM 45354</strain>
    </source>
</reference>
<dbReference type="PANTHER" id="PTHR43179:SF7">
    <property type="entry name" value="RHAMNOSYLTRANSFERASE WBBL"/>
    <property type="match status" value="1"/>
</dbReference>
<comment type="caution">
    <text evidence="3">The sequence shown here is derived from an EMBL/GenBank/DDBJ whole genome shotgun (WGS) entry which is preliminary data.</text>
</comment>
<dbReference type="EMBL" id="JADBEM010000001">
    <property type="protein sequence ID" value="MBE1612452.1"/>
    <property type="molecule type" value="Genomic_DNA"/>
</dbReference>
<protein>
    <submittedName>
        <fullName evidence="3">GT2 family glycosyltransferase</fullName>
    </submittedName>
</protein>
<name>A0A927RDI9_9ACTN</name>
<proteinExistence type="predicted"/>
<dbReference type="PANTHER" id="PTHR43179">
    <property type="entry name" value="RHAMNOSYLTRANSFERASE WBBL"/>
    <property type="match status" value="1"/>
</dbReference>
<dbReference type="InterPro" id="IPR029044">
    <property type="entry name" value="Nucleotide-diphossugar_trans"/>
</dbReference>
<feature type="domain" description="Glycosyltransferase 2-like" evidence="2">
    <location>
        <begin position="1"/>
        <end position="119"/>
    </location>
</feature>
<evidence type="ECO:0000313" key="4">
    <source>
        <dbReference type="Proteomes" id="UP000638648"/>
    </source>
</evidence>
<keyword evidence="1" id="KW-1133">Transmembrane helix</keyword>
<keyword evidence="1" id="KW-0472">Membrane</keyword>
<keyword evidence="4" id="KW-1185">Reference proteome</keyword>
<evidence type="ECO:0000259" key="2">
    <source>
        <dbReference type="Pfam" id="PF00535"/>
    </source>
</evidence>
<gene>
    <name evidence="3" type="ORF">HEB94_009300</name>
</gene>